<dbReference type="KEGG" id="mai:MICA_692"/>
<dbReference type="STRING" id="856793.MICA_692"/>
<proteinExistence type="predicted"/>
<reference evidence="2 3" key="1">
    <citation type="journal article" date="2011" name="BMC Genomics">
        <title>Genomic insights into an obligate epibiotic bacterial predator: Micavibrio aeruginosavorus ARL-13.</title>
        <authorList>
            <person name="Wang Z."/>
            <person name="Kadouri D."/>
            <person name="Wu M."/>
        </authorList>
    </citation>
    <scope>NUCLEOTIDE SEQUENCE [LARGE SCALE GENOMIC DNA]</scope>
    <source>
        <strain evidence="2 3">ARL-13</strain>
    </source>
</reference>
<dbReference type="HOGENOM" id="CLU_2479832_0_0_5"/>
<dbReference type="AlphaFoldDB" id="G2KPC5"/>
<protein>
    <submittedName>
        <fullName evidence="2">Uncharacterized protein</fullName>
    </submittedName>
</protein>
<name>G2KPC5_MICAA</name>
<dbReference type="EMBL" id="CP002382">
    <property type="protein sequence ID" value="AEP09026.1"/>
    <property type="molecule type" value="Genomic_DNA"/>
</dbReference>
<sequence length="89" mass="9570">MQIIKVWLKITAVLAVLGWVLHWASPDFAAWLDGVFSKKETAAVVEQVASPGSADVIPPSDAGAIRPGQQTDGQGDAKRVPRAPYQFNQ</sequence>
<dbReference type="RefSeq" id="WP_014102249.1">
    <property type="nucleotide sequence ID" value="NC_016026.1"/>
</dbReference>
<evidence type="ECO:0000256" key="1">
    <source>
        <dbReference type="SAM" id="MobiDB-lite"/>
    </source>
</evidence>
<evidence type="ECO:0000313" key="2">
    <source>
        <dbReference type="EMBL" id="AEP09026.1"/>
    </source>
</evidence>
<accession>G2KPC5</accession>
<dbReference type="OrthoDB" id="9847898at2"/>
<evidence type="ECO:0000313" key="3">
    <source>
        <dbReference type="Proteomes" id="UP000009286"/>
    </source>
</evidence>
<dbReference type="Proteomes" id="UP000009286">
    <property type="component" value="Chromosome"/>
</dbReference>
<keyword evidence="3" id="KW-1185">Reference proteome</keyword>
<gene>
    <name evidence="2" type="ordered locus">MICA_692</name>
</gene>
<feature type="region of interest" description="Disordered" evidence="1">
    <location>
        <begin position="51"/>
        <end position="89"/>
    </location>
</feature>
<organism evidence="2 3">
    <name type="scientific">Micavibrio aeruginosavorus (strain ARL-13)</name>
    <dbReference type="NCBI Taxonomy" id="856793"/>
    <lineage>
        <taxon>Bacteria</taxon>
        <taxon>Pseudomonadati</taxon>
        <taxon>Bdellovibrionota</taxon>
        <taxon>Bdellovibrionia</taxon>
        <taxon>Bdellovibrionales</taxon>
        <taxon>Pseudobdellovibrionaceae</taxon>
        <taxon>Micavibrio</taxon>
    </lineage>
</organism>